<dbReference type="Proteomes" id="UP000729009">
    <property type="component" value="Unassembled WGS sequence"/>
</dbReference>
<reference evidence="1 2" key="1">
    <citation type="submission" date="2019-05" db="EMBL/GenBank/DDBJ databases">
        <title>Draft genomes of bacterial isolates retrieved from different Forrest soils.</title>
        <authorList>
            <person name="Soares-Castro P."/>
            <person name="Santos P.M."/>
        </authorList>
    </citation>
    <scope>NUCLEOTIDE SEQUENCE [LARGE SCALE GENOMIC DNA]</scope>
    <source>
        <strain evidence="1 2">UMG736</strain>
    </source>
</reference>
<keyword evidence="2" id="KW-1185">Reference proteome</keyword>
<organism evidence="1 2">
    <name type="scientific">Citrobacter gillenii</name>
    <dbReference type="NCBI Taxonomy" id="67828"/>
    <lineage>
        <taxon>Bacteria</taxon>
        <taxon>Pseudomonadati</taxon>
        <taxon>Pseudomonadota</taxon>
        <taxon>Gammaproteobacteria</taxon>
        <taxon>Enterobacterales</taxon>
        <taxon>Enterobacteriaceae</taxon>
        <taxon>Citrobacter</taxon>
        <taxon>Citrobacter freundii complex</taxon>
    </lineage>
</organism>
<protein>
    <submittedName>
        <fullName evidence="1">Uncharacterized protein</fullName>
    </submittedName>
</protein>
<evidence type="ECO:0000313" key="1">
    <source>
        <dbReference type="EMBL" id="NTZ53031.1"/>
    </source>
</evidence>
<comment type="caution">
    <text evidence="1">The sequence shown here is derived from an EMBL/GenBank/DDBJ whole genome shotgun (WGS) entry which is preliminary data.</text>
</comment>
<gene>
    <name evidence="1" type="ORF">FCH32_22470</name>
</gene>
<proteinExistence type="predicted"/>
<name>A0ABD6M8W2_9ENTR</name>
<accession>A0ABD6M8W2</accession>
<sequence>MSGHIYPSYFKLHVRWLRSLTRITYLSKLTGFTPLPPACNSNYFGYSTWIMLNYYRQMLQGVIRPSHPATAFPPRAAPE</sequence>
<dbReference type="EMBL" id="SUQN01000013">
    <property type="protein sequence ID" value="NTZ53031.1"/>
    <property type="molecule type" value="Genomic_DNA"/>
</dbReference>
<evidence type="ECO:0000313" key="2">
    <source>
        <dbReference type="Proteomes" id="UP000729009"/>
    </source>
</evidence>
<dbReference type="AlphaFoldDB" id="A0ABD6M8W2"/>